<dbReference type="Proteomes" id="UP001197093">
    <property type="component" value="Unassembled WGS sequence"/>
</dbReference>
<evidence type="ECO:0000256" key="3">
    <source>
        <dbReference type="ARBA" id="ARBA00023002"/>
    </source>
</evidence>
<name>A0AAD4EWH5_9PEZI</name>
<evidence type="ECO:0000256" key="2">
    <source>
        <dbReference type="ARBA" id="ARBA00022857"/>
    </source>
</evidence>
<accession>A0AAD4EWH5</accession>
<keyword evidence="4" id="KW-0812">Transmembrane</keyword>
<dbReference type="InterPro" id="IPR002347">
    <property type="entry name" value="SDR_fam"/>
</dbReference>
<keyword evidence="3" id="KW-0560">Oxidoreductase</keyword>
<dbReference type="Gene3D" id="3.40.50.720">
    <property type="entry name" value="NAD(P)-binding Rossmann-like Domain"/>
    <property type="match status" value="1"/>
</dbReference>
<evidence type="ECO:0000313" key="5">
    <source>
        <dbReference type="EMBL" id="KAG7286598.1"/>
    </source>
</evidence>
<dbReference type="AlphaFoldDB" id="A0AAD4EWH5"/>
<dbReference type="PANTHER" id="PTHR43618:SF18">
    <property type="entry name" value="SHORT CHAIN DEHYDROGENASE_REDUCTASE FAMILY (AFU_ORTHOLOGUE AFUA_5G12480)"/>
    <property type="match status" value="1"/>
</dbReference>
<evidence type="ECO:0000256" key="1">
    <source>
        <dbReference type="ARBA" id="ARBA00006484"/>
    </source>
</evidence>
<sequence length="219" mass="22351">MTTPGPLNPENLFSVKGVVALITGGGTGIGLMMARALAHAGAARVYIVGRRVDVLQAAAASIARPSVVVPLYCDVTSKVSLESVVSVVETDVGHLDLLVCNAGVGGPQVRAPVPGVTPLDEWRDAQMAVRVEEFNGVFAVNSTSVWFTAMAFLKLLDAGNRKGGGAAGGDGVSSQVVVTSSIAGFNKAAPGGWAYGPSKAAATHIAKMLSVVLPTWGIR</sequence>
<gene>
    <name evidence="5" type="ORF">NEMBOFW57_008909</name>
</gene>
<keyword evidence="4" id="KW-1133">Transmembrane helix</keyword>
<dbReference type="Pfam" id="PF00106">
    <property type="entry name" value="adh_short"/>
    <property type="match status" value="1"/>
</dbReference>
<comment type="caution">
    <text evidence="5">The sequence shown here is derived from an EMBL/GenBank/DDBJ whole genome shotgun (WGS) entry which is preliminary data.</text>
</comment>
<dbReference type="PRINTS" id="PR00081">
    <property type="entry name" value="GDHRDH"/>
</dbReference>
<reference evidence="5" key="1">
    <citation type="submission" date="2023-02" db="EMBL/GenBank/DDBJ databases">
        <authorList>
            <person name="Palmer J.M."/>
        </authorList>
    </citation>
    <scope>NUCLEOTIDE SEQUENCE</scope>
    <source>
        <strain evidence="5">FW57</strain>
    </source>
</reference>
<proteinExistence type="inferred from homology"/>
<dbReference type="PANTHER" id="PTHR43618">
    <property type="entry name" value="7-ALPHA-HYDROXYSTEROID DEHYDROGENASE"/>
    <property type="match status" value="1"/>
</dbReference>
<evidence type="ECO:0000313" key="6">
    <source>
        <dbReference type="Proteomes" id="UP001197093"/>
    </source>
</evidence>
<organism evidence="5 6">
    <name type="scientific">Staphylotrichum longicolle</name>
    <dbReference type="NCBI Taxonomy" id="669026"/>
    <lineage>
        <taxon>Eukaryota</taxon>
        <taxon>Fungi</taxon>
        <taxon>Dikarya</taxon>
        <taxon>Ascomycota</taxon>
        <taxon>Pezizomycotina</taxon>
        <taxon>Sordariomycetes</taxon>
        <taxon>Sordariomycetidae</taxon>
        <taxon>Sordariales</taxon>
        <taxon>Chaetomiaceae</taxon>
        <taxon>Staphylotrichum</taxon>
    </lineage>
</organism>
<protein>
    <submittedName>
        <fullName evidence="5">Uncharacterized protein</fullName>
    </submittedName>
</protein>
<feature type="transmembrane region" description="Helical" evidence="4">
    <location>
        <begin position="12"/>
        <end position="34"/>
    </location>
</feature>
<dbReference type="InterPro" id="IPR052178">
    <property type="entry name" value="Sec_Metab_Biosynth_SDR"/>
</dbReference>
<keyword evidence="4" id="KW-0472">Membrane</keyword>
<comment type="similarity">
    <text evidence="1">Belongs to the short-chain dehydrogenases/reductases (SDR) family.</text>
</comment>
<evidence type="ECO:0000256" key="4">
    <source>
        <dbReference type="SAM" id="Phobius"/>
    </source>
</evidence>
<keyword evidence="6" id="KW-1185">Reference proteome</keyword>
<dbReference type="InterPro" id="IPR036291">
    <property type="entry name" value="NAD(P)-bd_dom_sf"/>
</dbReference>
<keyword evidence="2" id="KW-0521">NADP</keyword>
<dbReference type="GO" id="GO:0016491">
    <property type="term" value="F:oxidoreductase activity"/>
    <property type="evidence" value="ECO:0007669"/>
    <property type="project" value="UniProtKB-KW"/>
</dbReference>
<dbReference type="EMBL" id="JAHCVI010000004">
    <property type="protein sequence ID" value="KAG7286598.1"/>
    <property type="molecule type" value="Genomic_DNA"/>
</dbReference>
<dbReference type="SUPFAM" id="SSF51735">
    <property type="entry name" value="NAD(P)-binding Rossmann-fold domains"/>
    <property type="match status" value="1"/>
</dbReference>